<dbReference type="PANTHER" id="PTHR43734:SF1">
    <property type="entry name" value="PHYTOENE DESATURASE"/>
    <property type="match status" value="1"/>
</dbReference>
<comment type="caution">
    <text evidence="1">The sequence shown here is derived from an EMBL/GenBank/DDBJ whole genome shotgun (WGS) entry which is preliminary data.</text>
</comment>
<evidence type="ECO:0000313" key="2">
    <source>
        <dbReference type="Proteomes" id="UP000790580"/>
    </source>
</evidence>
<name>A0ABS6JXJ8_9BACI</name>
<dbReference type="EMBL" id="JAHQCR010000072">
    <property type="protein sequence ID" value="MBU9723228.1"/>
    <property type="molecule type" value="Genomic_DNA"/>
</dbReference>
<dbReference type="PANTHER" id="PTHR43734">
    <property type="entry name" value="PHYTOENE DESATURASE"/>
    <property type="match status" value="1"/>
</dbReference>
<evidence type="ECO:0000313" key="1">
    <source>
        <dbReference type="EMBL" id="MBU9723228.1"/>
    </source>
</evidence>
<protein>
    <recommendedName>
        <fullName evidence="3">Phytoene desaturase</fullName>
    </recommendedName>
</protein>
<gene>
    <name evidence="1" type="ORF">KS407_17560</name>
</gene>
<sequence>MSDNCKRENRPFVLDIGKTLYDVLSNYFHDDRLLLSFTFQSKYLGMSPWKCPGAFSILSFMEYEYGIFHPIGGLNKLTEALGKAVIDNGGEIHLNTGVISKLILEGKEVRGVELESGDKVMADEVVMNADFAYGISRLVGEKHRKKYTNVKLEEKDYSCSTFMIYAGVDKEVPMGHHTILFAETIKEMWRRLPKRRHCQMTLLFMFRMRCFGPHIGTTREKSPLYPCTSS</sequence>
<accession>A0ABS6JXJ8</accession>
<organism evidence="1 2">
    <name type="scientific">Evansella alkalicola</name>
    <dbReference type="NCBI Taxonomy" id="745819"/>
    <lineage>
        <taxon>Bacteria</taxon>
        <taxon>Bacillati</taxon>
        <taxon>Bacillota</taxon>
        <taxon>Bacilli</taxon>
        <taxon>Bacillales</taxon>
        <taxon>Bacillaceae</taxon>
        <taxon>Evansella</taxon>
    </lineage>
</organism>
<reference evidence="1 2" key="1">
    <citation type="submission" date="2021-06" db="EMBL/GenBank/DDBJ databases">
        <title>Bacillus sp. RD4P76, an endophyte from a halophyte.</title>
        <authorList>
            <person name="Sun J.-Q."/>
        </authorList>
    </citation>
    <scope>NUCLEOTIDE SEQUENCE [LARGE SCALE GENOMIC DNA]</scope>
    <source>
        <strain evidence="1 2">JCM 17098</strain>
    </source>
</reference>
<evidence type="ECO:0008006" key="3">
    <source>
        <dbReference type="Google" id="ProtNLM"/>
    </source>
</evidence>
<proteinExistence type="predicted"/>
<dbReference type="Proteomes" id="UP000790580">
    <property type="component" value="Unassembled WGS sequence"/>
</dbReference>
<dbReference type="RefSeq" id="WP_216943382.1">
    <property type="nucleotide sequence ID" value="NZ_JAHQCR010000072.1"/>
</dbReference>
<keyword evidence="2" id="KW-1185">Reference proteome</keyword>